<evidence type="ECO:0000313" key="1">
    <source>
        <dbReference type="EMBL" id="KAG7344552.1"/>
    </source>
</evidence>
<evidence type="ECO:0000313" key="2">
    <source>
        <dbReference type="Proteomes" id="UP000693970"/>
    </source>
</evidence>
<protein>
    <submittedName>
        <fullName evidence="1">Uncharacterized protein</fullName>
    </submittedName>
</protein>
<proteinExistence type="predicted"/>
<keyword evidence="2" id="KW-1185">Reference proteome</keyword>
<dbReference type="EMBL" id="JAGRRH010000023">
    <property type="protein sequence ID" value="KAG7344552.1"/>
    <property type="molecule type" value="Genomic_DNA"/>
</dbReference>
<dbReference type="Proteomes" id="UP000693970">
    <property type="component" value="Unassembled WGS sequence"/>
</dbReference>
<accession>A0A9K3KIW9</accession>
<dbReference type="AlphaFoldDB" id="A0A9K3KIW9"/>
<sequence>MLCRLELLTDSVMVFITDTGGVAARSREKKGPIRHHSCHYASQQQQKRSGLTNPCLEDIGTAQFSSVFELHQSVSPNATSNKSRHTTPKLRRTEETIQAAGPAIVPLHNIMGGLTFCWTKIV</sequence>
<organism evidence="1 2">
    <name type="scientific">Nitzschia inconspicua</name>
    <dbReference type="NCBI Taxonomy" id="303405"/>
    <lineage>
        <taxon>Eukaryota</taxon>
        <taxon>Sar</taxon>
        <taxon>Stramenopiles</taxon>
        <taxon>Ochrophyta</taxon>
        <taxon>Bacillariophyta</taxon>
        <taxon>Bacillariophyceae</taxon>
        <taxon>Bacillariophycidae</taxon>
        <taxon>Bacillariales</taxon>
        <taxon>Bacillariaceae</taxon>
        <taxon>Nitzschia</taxon>
    </lineage>
</organism>
<name>A0A9K3KIW9_9STRA</name>
<reference evidence="1" key="1">
    <citation type="journal article" date="2021" name="Sci. Rep.">
        <title>Diploid genomic architecture of Nitzschia inconspicua, an elite biomass production diatom.</title>
        <authorList>
            <person name="Oliver A."/>
            <person name="Podell S."/>
            <person name="Pinowska A."/>
            <person name="Traller J.C."/>
            <person name="Smith S.R."/>
            <person name="McClure R."/>
            <person name="Beliaev A."/>
            <person name="Bohutskyi P."/>
            <person name="Hill E.A."/>
            <person name="Rabines A."/>
            <person name="Zheng H."/>
            <person name="Allen L.Z."/>
            <person name="Kuo A."/>
            <person name="Grigoriev I.V."/>
            <person name="Allen A.E."/>
            <person name="Hazlebeck D."/>
            <person name="Allen E.E."/>
        </authorList>
    </citation>
    <scope>NUCLEOTIDE SEQUENCE</scope>
    <source>
        <strain evidence="1">Hildebrandi</strain>
    </source>
</reference>
<gene>
    <name evidence="1" type="ORF">IV203_022560</name>
</gene>
<reference evidence="1" key="2">
    <citation type="submission" date="2021-04" db="EMBL/GenBank/DDBJ databases">
        <authorList>
            <person name="Podell S."/>
        </authorList>
    </citation>
    <scope>NUCLEOTIDE SEQUENCE</scope>
    <source>
        <strain evidence="1">Hildebrandi</strain>
    </source>
</reference>
<comment type="caution">
    <text evidence="1">The sequence shown here is derived from an EMBL/GenBank/DDBJ whole genome shotgun (WGS) entry which is preliminary data.</text>
</comment>